<dbReference type="InterPro" id="IPR012919">
    <property type="entry name" value="SUN_dom"/>
</dbReference>
<evidence type="ECO:0000256" key="6">
    <source>
        <dbReference type="ARBA" id="ARBA00023136"/>
    </source>
</evidence>
<dbReference type="GO" id="GO:0034975">
    <property type="term" value="P:protein folding in endoplasmic reticulum"/>
    <property type="evidence" value="ECO:0007669"/>
    <property type="project" value="TreeGrafter"/>
</dbReference>
<evidence type="ECO:0000256" key="10">
    <source>
        <dbReference type="ARBA" id="ARBA00075366"/>
    </source>
</evidence>
<dbReference type="PANTHER" id="PTHR12953:SF0">
    <property type="entry name" value="SUN DOMAIN-CONTAINING OSSIFICATION FACTOR"/>
    <property type="match status" value="1"/>
</dbReference>
<dbReference type="EMBL" id="LMYN01000005">
    <property type="protein sequence ID" value="KSA03813.1"/>
    <property type="molecule type" value="Genomic_DNA"/>
</dbReference>
<proteinExistence type="inferred from homology"/>
<dbReference type="PANTHER" id="PTHR12953">
    <property type="entry name" value="MEMBRANE PROTEIN CH1 RELATED"/>
    <property type="match status" value="1"/>
</dbReference>
<evidence type="ECO:0000256" key="9">
    <source>
        <dbReference type="ARBA" id="ARBA00064635"/>
    </source>
</evidence>
<dbReference type="InterPro" id="IPR045120">
    <property type="entry name" value="Suco/Slp1-like"/>
</dbReference>
<keyword evidence="5 12" id="KW-1133">Transmembrane helix</keyword>
<comment type="caution">
    <text evidence="15">The sequence shown here is derived from an EMBL/GenBank/DDBJ whole genome shotgun (WGS) entry which is preliminary data.</text>
</comment>
<evidence type="ECO:0000256" key="11">
    <source>
        <dbReference type="SAM" id="MobiDB-lite"/>
    </source>
</evidence>
<dbReference type="GO" id="GO:0005789">
    <property type="term" value="C:endoplasmic reticulum membrane"/>
    <property type="evidence" value="ECO:0007669"/>
    <property type="project" value="UniProtKB-SubCell"/>
</dbReference>
<keyword evidence="3 13" id="KW-0732">Signal</keyword>
<evidence type="ECO:0000256" key="2">
    <source>
        <dbReference type="ARBA" id="ARBA00022692"/>
    </source>
</evidence>
<feature type="domain" description="SUN" evidence="14">
    <location>
        <begin position="233"/>
        <end position="395"/>
    </location>
</feature>
<comment type="similarity">
    <text evidence="8">Belongs to the SLP1 family.</text>
</comment>
<evidence type="ECO:0000256" key="3">
    <source>
        <dbReference type="ARBA" id="ARBA00022729"/>
    </source>
</evidence>
<reference evidence="15 16" key="1">
    <citation type="submission" date="2015-11" db="EMBL/GenBank/DDBJ databases">
        <title>The genome of Debaryomyces fabryi.</title>
        <authorList>
            <person name="Tafer H."/>
            <person name="Lopandic K."/>
        </authorList>
    </citation>
    <scope>NUCLEOTIDE SEQUENCE [LARGE SCALE GENOMIC DNA]</scope>
    <source>
        <strain evidence="15 16">CBS 789</strain>
    </source>
</reference>
<evidence type="ECO:0000313" key="15">
    <source>
        <dbReference type="EMBL" id="KSA03813.1"/>
    </source>
</evidence>
<accession>A0A0V1Q688</accession>
<keyword evidence="2 12" id="KW-0812">Transmembrane</keyword>
<evidence type="ECO:0000256" key="5">
    <source>
        <dbReference type="ARBA" id="ARBA00022989"/>
    </source>
</evidence>
<gene>
    <name evidence="15" type="ORF">AC631_00448</name>
</gene>
<comment type="subcellular location">
    <subcellularLocation>
        <location evidence="1">Endoplasmic reticulum membrane</location>
        <topology evidence="1">Single-pass type I membrane protein</topology>
    </subcellularLocation>
</comment>
<dbReference type="Proteomes" id="UP000054251">
    <property type="component" value="Unassembled WGS sequence"/>
</dbReference>
<dbReference type="PROSITE" id="PS51469">
    <property type="entry name" value="SUN"/>
    <property type="match status" value="1"/>
</dbReference>
<keyword evidence="6 12" id="KW-0472">Membrane</keyword>
<dbReference type="OrthoDB" id="266334at2759"/>
<evidence type="ECO:0000313" key="16">
    <source>
        <dbReference type="Proteomes" id="UP000054251"/>
    </source>
</evidence>
<evidence type="ECO:0000259" key="14">
    <source>
        <dbReference type="PROSITE" id="PS51469"/>
    </source>
</evidence>
<feature type="transmembrane region" description="Helical" evidence="12">
    <location>
        <begin position="599"/>
        <end position="616"/>
    </location>
</feature>
<evidence type="ECO:0000256" key="12">
    <source>
        <dbReference type="SAM" id="Phobius"/>
    </source>
</evidence>
<dbReference type="Gene3D" id="2.60.120.260">
    <property type="entry name" value="Galactose-binding domain-like"/>
    <property type="match status" value="1"/>
</dbReference>
<dbReference type="GeneID" id="26837457"/>
<protein>
    <recommendedName>
        <fullName evidence="10">SUN-like protein 1</fullName>
    </recommendedName>
</protein>
<evidence type="ECO:0000256" key="4">
    <source>
        <dbReference type="ARBA" id="ARBA00022824"/>
    </source>
</evidence>
<feature type="region of interest" description="Disordered" evidence="11">
    <location>
        <begin position="649"/>
        <end position="674"/>
    </location>
</feature>
<dbReference type="RefSeq" id="XP_015469915.1">
    <property type="nucleotide sequence ID" value="XM_015609278.1"/>
</dbReference>
<dbReference type="AlphaFoldDB" id="A0A0V1Q688"/>
<keyword evidence="4" id="KW-0256">Endoplasmic reticulum</keyword>
<keyword evidence="7" id="KW-0325">Glycoprotein</keyword>
<evidence type="ECO:0000256" key="13">
    <source>
        <dbReference type="SAM" id="SignalP"/>
    </source>
</evidence>
<evidence type="ECO:0000256" key="7">
    <source>
        <dbReference type="ARBA" id="ARBA00023180"/>
    </source>
</evidence>
<comment type="subunit">
    <text evidence="9">Interacts with EMP65.</text>
</comment>
<evidence type="ECO:0000256" key="1">
    <source>
        <dbReference type="ARBA" id="ARBA00004115"/>
    </source>
</evidence>
<feature type="chain" id="PRO_5006884635" description="SUN-like protein 1" evidence="13">
    <location>
        <begin position="24"/>
        <end position="674"/>
    </location>
</feature>
<dbReference type="Pfam" id="PF07738">
    <property type="entry name" value="Sad1_UNC"/>
    <property type="match status" value="1"/>
</dbReference>
<evidence type="ECO:0000256" key="8">
    <source>
        <dbReference type="ARBA" id="ARBA00061226"/>
    </source>
</evidence>
<organism evidence="15 16">
    <name type="scientific">Debaryomyces fabryi</name>
    <dbReference type="NCBI Taxonomy" id="58627"/>
    <lineage>
        <taxon>Eukaryota</taxon>
        <taxon>Fungi</taxon>
        <taxon>Dikarya</taxon>
        <taxon>Ascomycota</taxon>
        <taxon>Saccharomycotina</taxon>
        <taxon>Pichiomycetes</taxon>
        <taxon>Debaryomycetaceae</taxon>
        <taxon>Debaryomyces</taxon>
    </lineage>
</organism>
<name>A0A0V1Q688_9ASCO</name>
<feature type="compositionally biased region" description="Basic residues" evidence="11">
    <location>
        <begin position="650"/>
        <end position="668"/>
    </location>
</feature>
<feature type="signal peptide" evidence="13">
    <location>
        <begin position="1"/>
        <end position="23"/>
    </location>
</feature>
<sequence>MIINDNRLTFLLIHFITLFQTNGAELLETPQNIPIRKPACTTDLCLIDAENIFDHQTSLSKVRPPIHNPPSIPEYTYATISTSTATSTSTSTSTSISTVLSTLTSVVSTISTESMSSSDSPVFSILEKVIPEISNSDDVIITDQSSNTHLEILSEVNSTNFTSGTAEPFTPVQNYTSKRIPQNQSNETIDECHFLSFEEWKRQKADNKQINDSQPQADSISKELVPTNSGVDNGTQIILPSDEDQGKVYKDRFNYASVDCAATIVKTNSHAKGASAILVENKDSYLLNQCSSPQKFVVIELCQDILVDTVVIGNFEFFSSNFHKIRISVSDRFPVGSSGMKVLGEFEAENVRDVQSFNIENPLIWARYLKLEILSHYGDEFYCPISLIRVYGKTMMEEFKMAEGHESFIGGEPEIKNEELVINNSMKDISNFTGINIQNEECRVALPHLGLNDFLKDINSTASDYCDALYPLINEPETTQTIETKTTQESIYKNIMKRLSLLESNASLSLLYIEEQSKLLSQAFTNLEKRQSSNFESLINSFNDTMHNQISYFKNAYFNIQVEASKLFKSQEYNHQSLLEESHHKMTILGNQLKFQKRLSILNTMIIICILSYVVLTRDVYIDDHMDNDHYQGQFRSLQNASGYSNLLNKYKRKSSRRNNRTKKRKQKSTGSIK</sequence>
<dbReference type="FunFam" id="2.60.120.260:FF:000099">
    <property type="entry name" value="Uncharacterized protein, isoform C"/>
    <property type="match status" value="1"/>
</dbReference>
<keyword evidence="16" id="KW-1185">Reference proteome</keyword>